<proteinExistence type="predicted"/>
<protein>
    <submittedName>
        <fullName evidence="1">DUF1097 domain-containing protein</fullName>
    </submittedName>
</protein>
<gene>
    <name evidence="1" type="ORF">GPA25_05545</name>
</gene>
<evidence type="ECO:0000313" key="1">
    <source>
        <dbReference type="EMBL" id="NMG74218.1"/>
    </source>
</evidence>
<evidence type="ECO:0000313" key="2">
    <source>
        <dbReference type="Proteomes" id="UP000648984"/>
    </source>
</evidence>
<sequence>MPQLYAFALAGSVVASLASWLFLEFPGLLLWAAFIGWASFSQAGGDSAALKKSVACTVFGALIA</sequence>
<dbReference type="Pfam" id="PF06496">
    <property type="entry name" value="DUF1097"/>
    <property type="match status" value="1"/>
</dbReference>
<dbReference type="InterPro" id="IPR009476">
    <property type="entry name" value="DUF1097"/>
</dbReference>
<dbReference type="Proteomes" id="UP000648984">
    <property type="component" value="Unassembled WGS sequence"/>
</dbReference>
<organism evidence="1 2">
    <name type="scientific">Aromatoleum diolicum</name>
    <dbReference type="NCBI Taxonomy" id="75796"/>
    <lineage>
        <taxon>Bacteria</taxon>
        <taxon>Pseudomonadati</taxon>
        <taxon>Pseudomonadota</taxon>
        <taxon>Betaproteobacteria</taxon>
        <taxon>Rhodocyclales</taxon>
        <taxon>Rhodocyclaceae</taxon>
        <taxon>Aromatoleum</taxon>
    </lineage>
</organism>
<dbReference type="EMBL" id="WTVQ01000006">
    <property type="protein sequence ID" value="NMG74218.1"/>
    <property type="molecule type" value="Genomic_DNA"/>
</dbReference>
<keyword evidence="2" id="KW-1185">Reference proteome</keyword>
<reference evidence="1 2" key="1">
    <citation type="submission" date="2019-12" db="EMBL/GenBank/DDBJ databases">
        <title>Comparative genomics gives insights into the taxonomy of the Azoarcus-Aromatoleum group and reveals separate origins of nif in the plant-associated Azoarcus and non-plant-associated Aromatoleum sub-groups.</title>
        <authorList>
            <person name="Lafos M."/>
            <person name="Maluk M."/>
            <person name="Batista M."/>
            <person name="Junghare M."/>
            <person name="Carmona M."/>
            <person name="Faoro H."/>
            <person name="Cruz L.M."/>
            <person name="Battistoni F."/>
            <person name="De Souza E."/>
            <person name="Pedrosa F."/>
            <person name="Chen W.-M."/>
            <person name="Poole P.S."/>
            <person name="Dixon R.A."/>
            <person name="James E.K."/>
        </authorList>
    </citation>
    <scope>NUCLEOTIDE SEQUENCE [LARGE SCALE GENOMIC DNA]</scope>
    <source>
        <strain evidence="1 2">22Lin</strain>
    </source>
</reference>
<name>A0ABX1Q874_9RHOO</name>
<accession>A0ABX1Q874</accession>
<comment type="caution">
    <text evidence="1">The sequence shown here is derived from an EMBL/GenBank/DDBJ whole genome shotgun (WGS) entry which is preliminary data.</text>
</comment>